<dbReference type="EC" id="2.7.7.7" evidence="1"/>
<evidence type="ECO:0000313" key="2">
    <source>
        <dbReference type="Proteomes" id="UP001364695"/>
    </source>
</evidence>
<keyword evidence="2" id="KW-1185">Reference proteome</keyword>
<comment type="caution">
    <text evidence="1">The sequence shown here is derived from an EMBL/GenBank/DDBJ whole genome shotgun (WGS) entry which is preliminary data.</text>
</comment>
<organism evidence="1 2">
    <name type="scientific">Amphibiibacter pelophylacis</name>
    <dbReference type="NCBI Taxonomy" id="1799477"/>
    <lineage>
        <taxon>Bacteria</taxon>
        <taxon>Pseudomonadati</taxon>
        <taxon>Pseudomonadota</taxon>
        <taxon>Betaproteobacteria</taxon>
        <taxon>Burkholderiales</taxon>
        <taxon>Sphaerotilaceae</taxon>
        <taxon>Amphibiibacter</taxon>
    </lineage>
</organism>
<sequence length="149" mass="16355">MTTTVHRIASTDPVLVQLIESSRVPAGFPSPAADFDVRPIELRDLLTDHPEATFFLRVSGRSMEGAGIFDGDVVVVDRSLDAQHGDVVVAILDGELTVKRLHQRDGVLRLEAHGSEGPSFEPQEGSEWRLWGVVVTSLRPHRAGRLRSL</sequence>
<evidence type="ECO:0000313" key="1">
    <source>
        <dbReference type="EMBL" id="MEJ7137999.1"/>
    </source>
</evidence>
<accession>A0ACC6P1B9</accession>
<gene>
    <name evidence="1" type="primary">umuD</name>
    <name evidence="1" type="ORF">RV045_06090</name>
</gene>
<dbReference type="EMBL" id="JAWDIE010000007">
    <property type="protein sequence ID" value="MEJ7137999.1"/>
    <property type="molecule type" value="Genomic_DNA"/>
</dbReference>
<keyword evidence="1" id="KW-0808">Transferase</keyword>
<reference evidence="1" key="1">
    <citation type="submission" date="2023-10" db="EMBL/GenBank/DDBJ databases">
        <title>Amphibacter perezi, gen. nov., sp. nov. a novel taxa of the family Comamonadaceae, class Betaproteobacteria isolated from the skin microbiota of Pelophylax perezi from different populations.</title>
        <authorList>
            <person name="Costa S."/>
            <person name="Proenca D.N."/>
            <person name="Lopes I."/>
            <person name="Morais P.V."/>
        </authorList>
    </citation>
    <scope>NUCLEOTIDE SEQUENCE</scope>
    <source>
        <strain evidence="1">SL12-8</strain>
    </source>
</reference>
<protein>
    <submittedName>
        <fullName evidence="1">Translesion error-prone DNA polymerase V autoproteolytic subunit</fullName>
        <ecNumber evidence="1">2.7.7.7</ecNumber>
    </submittedName>
</protein>
<dbReference type="Proteomes" id="UP001364695">
    <property type="component" value="Unassembled WGS sequence"/>
</dbReference>
<proteinExistence type="predicted"/>
<name>A0ACC6P1B9_9BURK</name>
<keyword evidence="1" id="KW-0548">Nucleotidyltransferase</keyword>